<sequence>MTEVTIQAADGGAFMAYVAKPATLPAPAVVVIQEIFGVNAVMRGIADDLARQGYLAVCPDLFWRIEPGVDITDKTQEEWNKAFALLQKFDVDKGVGDLKSTADWCRQQTECNARVGTVGYCLGGKMAFLMASRSDVDANVSYYGVGLVDLVGEVPNIKKPLLMHVAELDKFVAPEARDTVLEAVAANPKVTAHVYEGMDHAFARKGGDHFDAAASELANGRTADFFREHLS</sequence>
<evidence type="ECO:0000313" key="2">
    <source>
        <dbReference type="EMBL" id="NYZ19100.1"/>
    </source>
</evidence>
<dbReference type="Gene3D" id="3.40.50.1820">
    <property type="entry name" value="alpha/beta hydrolase"/>
    <property type="match status" value="1"/>
</dbReference>
<evidence type="ECO:0000313" key="3">
    <source>
        <dbReference type="Proteomes" id="UP000584642"/>
    </source>
</evidence>
<dbReference type="EMBL" id="JABFDB010000002">
    <property type="protein sequence ID" value="NYZ19100.1"/>
    <property type="molecule type" value="Genomic_DNA"/>
</dbReference>
<dbReference type="GO" id="GO:0016787">
    <property type="term" value="F:hydrolase activity"/>
    <property type="evidence" value="ECO:0007669"/>
    <property type="project" value="UniProtKB-KW"/>
</dbReference>
<keyword evidence="2" id="KW-0378">Hydrolase</keyword>
<evidence type="ECO:0000259" key="1">
    <source>
        <dbReference type="Pfam" id="PF01738"/>
    </source>
</evidence>
<dbReference type="Pfam" id="PF01738">
    <property type="entry name" value="DLH"/>
    <property type="match status" value="1"/>
</dbReference>
<dbReference type="PANTHER" id="PTHR46623:SF6">
    <property type="entry name" value="ALPHA_BETA-HYDROLASES SUPERFAMILY PROTEIN"/>
    <property type="match status" value="1"/>
</dbReference>
<dbReference type="PANTHER" id="PTHR46623">
    <property type="entry name" value="CARBOXYMETHYLENEBUTENOLIDASE-RELATED"/>
    <property type="match status" value="1"/>
</dbReference>
<proteinExistence type="predicted"/>
<comment type="caution">
    <text evidence="2">The sequence shown here is derived from an EMBL/GenBank/DDBJ whole genome shotgun (WGS) entry which is preliminary data.</text>
</comment>
<dbReference type="InterPro" id="IPR051049">
    <property type="entry name" value="Dienelactone_hydrolase-like"/>
</dbReference>
<dbReference type="RefSeq" id="WP_180280878.1">
    <property type="nucleotide sequence ID" value="NZ_JABFDB010000002.1"/>
</dbReference>
<name>A0ABX2T8T7_9PROT</name>
<reference evidence="2 3" key="1">
    <citation type="submission" date="2020-05" db="EMBL/GenBank/DDBJ databases">
        <title>Azospirillum oleiclasticum sp. nov, a nitrogen-fixing and heavy crude oil-emulsifying bacterium isolated from the crude oil of Yumen Oilfield.</title>
        <authorList>
            <person name="Wu D."/>
            <person name="Cai M."/>
            <person name="Zhang X."/>
        </authorList>
    </citation>
    <scope>NUCLEOTIDE SEQUENCE [LARGE SCALE GENOMIC DNA]</scope>
    <source>
        <strain evidence="2 3">ROY-1-1-2</strain>
    </source>
</reference>
<organism evidence="2 3">
    <name type="scientific">Azospirillum oleiclasticum</name>
    <dbReference type="NCBI Taxonomy" id="2735135"/>
    <lineage>
        <taxon>Bacteria</taxon>
        <taxon>Pseudomonadati</taxon>
        <taxon>Pseudomonadota</taxon>
        <taxon>Alphaproteobacteria</taxon>
        <taxon>Rhodospirillales</taxon>
        <taxon>Azospirillaceae</taxon>
        <taxon>Azospirillum</taxon>
    </lineage>
</organism>
<dbReference type="SUPFAM" id="SSF53474">
    <property type="entry name" value="alpha/beta-Hydrolases"/>
    <property type="match status" value="1"/>
</dbReference>
<dbReference type="InterPro" id="IPR002925">
    <property type="entry name" value="Dienelactn_hydro"/>
</dbReference>
<accession>A0ABX2T8T7</accession>
<feature type="domain" description="Dienelactone hydrolase" evidence="1">
    <location>
        <begin position="14"/>
        <end position="229"/>
    </location>
</feature>
<dbReference type="Proteomes" id="UP000584642">
    <property type="component" value="Unassembled WGS sequence"/>
</dbReference>
<keyword evidence="3" id="KW-1185">Reference proteome</keyword>
<dbReference type="InterPro" id="IPR029058">
    <property type="entry name" value="AB_hydrolase_fold"/>
</dbReference>
<protein>
    <submittedName>
        <fullName evidence="2">Dienelactone hydrolase family protein</fullName>
    </submittedName>
</protein>
<gene>
    <name evidence="2" type="ORF">HND93_05200</name>
</gene>